<proteinExistence type="predicted"/>
<reference evidence="1" key="1">
    <citation type="submission" date="2014-07" db="EMBL/GenBank/DDBJ databases">
        <authorList>
            <person name="Martin A.A"/>
            <person name="De Silva N."/>
        </authorList>
    </citation>
    <scope>NUCLEOTIDE SEQUENCE</scope>
</reference>
<name>A0A0K0F4F1_STRVS</name>
<reference evidence="2" key="2">
    <citation type="submission" date="2015-08" db="UniProtKB">
        <authorList>
            <consortium name="WormBaseParasite"/>
        </authorList>
    </citation>
    <scope>IDENTIFICATION</scope>
</reference>
<dbReference type="WBParaSite" id="SVE_0368700.1">
    <property type="protein sequence ID" value="SVE_0368700.1"/>
    <property type="gene ID" value="SVE_0368700"/>
</dbReference>
<evidence type="ECO:0000313" key="1">
    <source>
        <dbReference type="Proteomes" id="UP000035680"/>
    </source>
</evidence>
<dbReference type="AlphaFoldDB" id="A0A0K0F4F1"/>
<protein>
    <submittedName>
        <fullName evidence="2">Uncharacterized protein</fullName>
    </submittedName>
</protein>
<keyword evidence="1" id="KW-1185">Reference proteome</keyword>
<accession>A0A0K0F4F1</accession>
<evidence type="ECO:0000313" key="2">
    <source>
        <dbReference type="WBParaSite" id="SVE_0368700.1"/>
    </source>
</evidence>
<sequence length="266" mass="31215">MSSSCSLDAINYAKIVDMECYKFLNNHIHTDKEVEDLYKLVINILNELKNLKTESGKLLFNIEFFIGDNVMMHHMLEKKLSFSYRSKDSCISCTLDGNQLKKHIKAFSTRKFIRNFVENNFLVHDTFHDLHEDVVSYMLFLSINLFMHRFEKNSSYVKKEIMIQAGELKLHLQLASVLKDEFFTKKQGKKGDFNTKGIFPLKEAHQVYTMFHNITHYGLILKTFENISPTYFSTIRFEGAKKRVKDYLLTENSSINRCKTVLQKMS</sequence>
<organism evidence="1 2">
    <name type="scientific">Strongyloides venezuelensis</name>
    <name type="common">Threadworm</name>
    <dbReference type="NCBI Taxonomy" id="75913"/>
    <lineage>
        <taxon>Eukaryota</taxon>
        <taxon>Metazoa</taxon>
        <taxon>Ecdysozoa</taxon>
        <taxon>Nematoda</taxon>
        <taxon>Chromadorea</taxon>
        <taxon>Rhabditida</taxon>
        <taxon>Tylenchina</taxon>
        <taxon>Panagrolaimomorpha</taxon>
        <taxon>Strongyloidoidea</taxon>
        <taxon>Strongyloididae</taxon>
        <taxon>Strongyloides</taxon>
    </lineage>
</organism>
<dbReference type="Proteomes" id="UP000035680">
    <property type="component" value="Unassembled WGS sequence"/>
</dbReference>